<dbReference type="Proteomes" id="UP000033497">
    <property type="component" value="Unassembled WGS sequence"/>
</dbReference>
<evidence type="ECO:0000256" key="1">
    <source>
        <dbReference type="SAM" id="SignalP"/>
    </source>
</evidence>
<dbReference type="Pfam" id="PF07969">
    <property type="entry name" value="Amidohydro_3"/>
    <property type="match status" value="1"/>
</dbReference>
<dbReference type="Gene3D" id="3.10.310.70">
    <property type="match status" value="1"/>
</dbReference>
<evidence type="ECO:0000259" key="2">
    <source>
        <dbReference type="Pfam" id="PF07969"/>
    </source>
</evidence>
<accession>A0ABR5DFJ2</accession>
<sequence>MKKLLLLLLTTTAIASCAPDKLPADLLIKNATIYTVDKDFSTANALVVKDGKILEIGLKPELELKYNIKKTYDAKGNTVVPGLIDAHAHLYGLGLSLQNVDLIGTTSFEEILGRVVAFQEEKNMPYIIGRGWDQNDWEDKNFPTKKELDSLFPETPVALQRVDGHAYLVNSKALELAGITAKTKVTGGEVVLENGEPTGVIIDAPMALVRKTFPEITSEVSAEALLEAEKICLQYGLTTVDDAGLGRNIIELIDTLQKQGKFKLRMYAMVSNDPKNRDYYLNKGIYKTDRLNVRSFKVYADGALGSRGAAMREPYSDMPHHFGAMITTADSLDYLAEKIAASEFQMNTHAIGDSANIAVLRAYKKALEGQTDRRWRVEHAQIISASDFDYFNDNNNILPSVQPTHATSDMYWAEDRVGAERMKGAYAYKKLLDKAGMVALGTDFPVEHINPMYTFYAAVARKDLKNYPENGFQMKDALTREEALKGMTIWAAFANFEENEKGSIEVGKFADFTILDKDIMKIEEAELPKTKVVATFINGELVYEAK</sequence>
<dbReference type="RefSeq" id="WP_045081560.1">
    <property type="nucleotide sequence ID" value="NZ_JSVU01000011.1"/>
</dbReference>
<dbReference type="SUPFAM" id="SSF51338">
    <property type="entry name" value="Composite domain of metallo-dependent hydrolases"/>
    <property type="match status" value="1"/>
</dbReference>
<protein>
    <submittedName>
        <fullName evidence="3">Amidohydrolase</fullName>
    </submittedName>
</protein>
<evidence type="ECO:0000313" key="4">
    <source>
        <dbReference type="Proteomes" id="UP000033497"/>
    </source>
</evidence>
<dbReference type="Gene3D" id="2.30.40.10">
    <property type="entry name" value="Urease, subunit C, domain 1"/>
    <property type="match status" value="1"/>
</dbReference>
<dbReference type="Gene3D" id="3.20.20.140">
    <property type="entry name" value="Metal-dependent hydrolases"/>
    <property type="match status" value="1"/>
</dbReference>
<feature type="signal peptide" evidence="1">
    <location>
        <begin position="1"/>
        <end position="18"/>
    </location>
</feature>
<comment type="caution">
    <text evidence="3">The sequence shown here is derived from an EMBL/GenBank/DDBJ whole genome shotgun (WGS) entry which is preliminary data.</text>
</comment>
<dbReference type="InterPro" id="IPR011059">
    <property type="entry name" value="Metal-dep_hydrolase_composite"/>
</dbReference>
<evidence type="ECO:0000313" key="3">
    <source>
        <dbReference type="EMBL" id="KJJ37531.1"/>
    </source>
</evidence>
<feature type="domain" description="Amidohydrolase 3" evidence="2">
    <location>
        <begin position="71"/>
        <end position="543"/>
    </location>
</feature>
<reference evidence="3 4" key="1">
    <citation type="submission" date="2014-10" db="EMBL/GenBank/DDBJ databases">
        <title>Genome sequencing of Vitellibacter vladivostokensis KMM 3516.</title>
        <authorList>
            <person name="Thevarajoo S."/>
            <person name="Selvaratnam C."/>
            <person name="Goh K.M."/>
            <person name="Chong C.S."/>
        </authorList>
    </citation>
    <scope>NUCLEOTIDE SEQUENCE [LARGE SCALE GENOMIC DNA]</scope>
    <source>
        <strain evidence="3 4">KMM 3516</strain>
    </source>
</reference>
<dbReference type="InterPro" id="IPR033932">
    <property type="entry name" value="YtcJ-like"/>
</dbReference>
<gene>
    <name evidence="3" type="ORF">MB09_14110</name>
</gene>
<dbReference type="CDD" id="cd01300">
    <property type="entry name" value="YtcJ_like"/>
    <property type="match status" value="1"/>
</dbReference>
<dbReference type="PANTHER" id="PTHR22642">
    <property type="entry name" value="IMIDAZOLONEPROPIONASE"/>
    <property type="match status" value="1"/>
</dbReference>
<keyword evidence="4" id="KW-1185">Reference proteome</keyword>
<proteinExistence type="predicted"/>
<dbReference type="PANTHER" id="PTHR22642:SF2">
    <property type="entry name" value="PROTEIN LONG AFTER FAR-RED 3"/>
    <property type="match status" value="1"/>
</dbReference>
<keyword evidence="1" id="KW-0732">Signal</keyword>
<feature type="chain" id="PRO_5045517422" evidence="1">
    <location>
        <begin position="19"/>
        <end position="546"/>
    </location>
</feature>
<dbReference type="EMBL" id="JSVU01000011">
    <property type="protein sequence ID" value="KJJ37531.1"/>
    <property type="molecule type" value="Genomic_DNA"/>
</dbReference>
<organism evidence="3 4">
    <name type="scientific">Aequorivita vladivostokensis</name>
    <dbReference type="NCBI Taxonomy" id="171194"/>
    <lineage>
        <taxon>Bacteria</taxon>
        <taxon>Pseudomonadati</taxon>
        <taxon>Bacteroidota</taxon>
        <taxon>Flavobacteriia</taxon>
        <taxon>Flavobacteriales</taxon>
        <taxon>Flavobacteriaceae</taxon>
        <taxon>Aequorivita</taxon>
    </lineage>
</organism>
<dbReference type="InterPro" id="IPR032466">
    <property type="entry name" value="Metal_Hydrolase"/>
</dbReference>
<dbReference type="SUPFAM" id="SSF51556">
    <property type="entry name" value="Metallo-dependent hydrolases"/>
    <property type="match status" value="1"/>
</dbReference>
<dbReference type="PROSITE" id="PS51257">
    <property type="entry name" value="PROKAR_LIPOPROTEIN"/>
    <property type="match status" value="1"/>
</dbReference>
<name>A0ABR5DFJ2_9FLAO</name>
<dbReference type="InterPro" id="IPR013108">
    <property type="entry name" value="Amidohydro_3"/>
</dbReference>